<dbReference type="RefSeq" id="WP_183654908.1">
    <property type="nucleotide sequence ID" value="NZ_JACHWU010000003.1"/>
</dbReference>
<sequence length="123" mass="14045">MHVVSTCDPADRLVRDLRFERTLGDRGATGPVDRETVLAHRRRTGGTSAEDLVEIKFDGQPRTFRRWGTGHRWYAAREPDRHPAIVIAARHIDPDEVALVPVHDIEPYLAGRRDRIRAHRQPG</sequence>
<name>A0A839S3R2_9PSEU</name>
<protein>
    <submittedName>
        <fullName evidence="1">Uncharacterized protein</fullName>
    </submittedName>
</protein>
<accession>A0A839S3R2</accession>
<evidence type="ECO:0000313" key="2">
    <source>
        <dbReference type="Proteomes" id="UP000550714"/>
    </source>
</evidence>
<dbReference type="AlphaFoldDB" id="A0A839S3R2"/>
<organism evidence="1 2">
    <name type="scientific">Prauserella isguenensis</name>
    <dbReference type="NCBI Taxonomy" id="1470180"/>
    <lineage>
        <taxon>Bacteria</taxon>
        <taxon>Bacillati</taxon>
        <taxon>Actinomycetota</taxon>
        <taxon>Actinomycetes</taxon>
        <taxon>Pseudonocardiales</taxon>
        <taxon>Pseudonocardiaceae</taxon>
        <taxon>Prauserella</taxon>
    </lineage>
</organism>
<comment type="caution">
    <text evidence="1">The sequence shown here is derived from an EMBL/GenBank/DDBJ whole genome shotgun (WGS) entry which is preliminary data.</text>
</comment>
<gene>
    <name evidence="1" type="ORF">FHS23_002942</name>
</gene>
<reference evidence="1 2" key="1">
    <citation type="submission" date="2020-08" db="EMBL/GenBank/DDBJ databases">
        <title>Genomic Encyclopedia of Type Strains, Phase III (KMG-III): the genomes of soil and plant-associated and newly described type strains.</title>
        <authorList>
            <person name="Whitman W."/>
        </authorList>
    </citation>
    <scope>NUCLEOTIDE SEQUENCE [LARGE SCALE GENOMIC DNA]</scope>
    <source>
        <strain evidence="1 2">CECT 8577</strain>
    </source>
</reference>
<proteinExistence type="predicted"/>
<evidence type="ECO:0000313" key="1">
    <source>
        <dbReference type="EMBL" id="MBB3051913.1"/>
    </source>
</evidence>
<dbReference type="Proteomes" id="UP000550714">
    <property type="component" value="Unassembled WGS sequence"/>
</dbReference>
<keyword evidence="2" id="KW-1185">Reference proteome</keyword>
<dbReference type="EMBL" id="JACHWU010000003">
    <property type="protein sequence ID" value="MBB3051913.1"/>
    <property type="molecule type" value="Genomic_DNA"/>
</dbReference>